<reference evidence="2 3" key="1">
    <citation type="journal article" date="2018" name="Int J Genomics">
        <title>Comparative Genomics Analysis of Plasmid pPV989-94 from a Clinical Isolate of Pantoea vagans PV989.</title>
        <authorList>
            <person name="Xu L."/>
            <person name="Yin M."/>
            <person name="Zhu T."/>
            <person name="Lu J."/>
            <person name="Bao Q."/>
        </authorList>
    </citation>
    <scope>NUCLEOTIDE SEQUENCE [LARGE SCALE GENOMIC DNA]</scope>
    <source>
        <strain evidence="2 3">PV989</strain>
    </source>
</reference>
<sequence>MEKLNELVEQAKFVADWHGSDWSSALCQDKDGKQAHEIICESRGEAVISTGSNSNEASWLCDYLELCSPANILAIAEAFQALEQQRDELAAENASIKANVAIHAAGFSVCPVCSHEEPSETDNIVWMVKATPATDSYLNSVRAEGVEMFSKELGSPYGDGEGRDYETGFNRAIEVSKSKAVKFVSQLRAGKDGE</sequence>
<accession>A0AAN1NRL2</accession>
<protein>
    <recommendedName>
        <fullName evidence="4">Ead/Ea22-like family protein</fullName>
    </recommendedName>
</protein>
<name>A0AAN1NRL2_9GAMM</name>
<dbReference type="Proteomes" id="UP000241538">
    <property type="component" value="Chromosome"/>
</dbReference>
<dbReference type="EMBL" id="CP028349">
    <property type="protein sequence ID" value="AVV37795.1"/>
    <property type="molecule type" value="Genomic_DNA"/>
</dbReference>
<feature type="coiled-coil region" evidence="1">
    <location>
        <begin position="72"/>
        <end position="99"/>
    </location>
</feature>
<evidence type="ECO:0000256" key="1">
    <source>
        <dbReference type="SAM" id="Coils"/>
    </source>
</evidence>
<organism evidence="2 3">
    <name type="scientific">Pantoea vagans</name>
    <dbReference type="NCBI Taxonomy" id="470934"/>
    <lineage>
        <taxon>Bacteria</taxon>
        <taxon>Pseudomonadati</taxon>
        <taxon>Pseudomonadota</taxon>
        <taxon>Gammaproteobacteria</taxon>
        <taxon>Enterobacterales</taxon>
        <taxon>Erwiniaceae</taxon>
        <taxon>Pantoea</taxon>
    </lineage>
</organism>
<evidence type="ECO:0000313" key="3">
    <source>
        <dbReference type="Proteomes" id="UP000241538"/>
    </source>
</evidence>
<evidence type="ECO:0008006" key="4">
    <source>
        <dbReference type="Google" id="ProtNLM"/>
    </source>
</evidence>
<evidence type="ECO:0000313" key="2">
    <source>
        <dbReference type="EMBL" id="AVV37795.1"/>
    </source>
</evidence>
<dbReference type="RefSeq" id="WP_107319656.1">
    <property type="nucleotide sequence ID" value="NZ_CP028349.1"/>
</dbReference>
<dbReference type="AlphaFoldDB" id="A0AAN1NRL2"/>
<gene>
    <name evidence="2" type="ORF">C9381_11585</name>
</gene>
<proteinExistence type="predicted"/>
<keyword evidence="1" id="KW-0175">Coiled coil</keyword>